<proteinExistence type="inferred from homology"/>
<sequence>MLKSRVLLPSDGSDSSMKAAIYAARLMKTNPEMQLSVLVVVQDSSALPGVKDEEREMLKEIDEAMEIRGTEILQKTVGYFSGEGLKVDGFIKKGDPAAVIVDFARQGDYDHIIMGSRGASELRSLSVGSVSHKVINLAECRVTLVK</sequence>
<dbReference type="eggNOG" id="COG0589">
    <property type="taxonomic scope" value="Bacteria"/>
</dbReference>
<dbReference type="InterPro" id="IPR006016">
    <property type="entry name" value="UspA"/>
</dbReference>
<comment type="similarity">
    <text evidence="1">Belongs to the universal stress protein A family.</text>
</comment>
<gene>
    <name evidence="3" type="primary">UspA</name>
    <name evidence="3" type="ordered locus">PTH_1336</name>
</gene>
<dbReference type="AlphaFoldDB" id="A5D2N3"/>
<dbReference type="Gene3D" id="3.40.50.620">
    <property type="entry name" value="HUPs"/>
    <property type="match status" value="1"/>
</dbReference>
<evidence type="ECO:0000256" key="1">
    <source>
        <dbReference type="ARBA" id="ARBA00008791"/>
    </source>
</evidence>
<evidence type="ECO:0000313" key="3">
    <source>
        <dbReference type="EMBL" id="BAF59517.1"/>
    </source>
</evidence>
<dbReference type="CDD" id="cd00293">
    <property type="entry name" value="USP-like"/>
    <property type="match status" value="1"/>
</dbReference>
<evidence type="ECO:0000313" key="4">
    <source>
        <dbReference type="Proteomes" id="UP000006556"/>
    </source>
</evidence>
<dbReference type="STRING" id="370438.PTH_1336"/>
<dbReference type="SUPFAM" id="SSF52402">
    <property type="entry name" value="Adenine nucleotide alpha hydrolases-like"/>
    <property type="match status" value="1"/>
</dbReference>
<dbReference type="HOGENOM" id="CLU_049301_11_2_9"/>
<accession>A5D2N3</accession>
<dbReference type="EMBL" id="AP009389">
    <property type="protein sequence ID" value="BAF59517.1"/>
    <property type="molecule type" value="Genomic_DNA"/>
</dbReference>
<dbReference type="PANTHER" id="PTHR46268">
    <property type="entry name" value="STRESS RESPONSE PROTEIN NHAX"/>
    <property type="match status" value="1"/>
</dbReference>
<name>A5D2N3_PELTS</name>
<protein>
    <submittedName>
        <fullName evidence="3">Universal stress protein UspA and related nucleotide-binding proteins</fullName>
    </submittedName>
</protein>
<dbReference type="InterPro" id="IPR006015">
    <property type="entry name" value="Universal_stress_UspA"/>
</dbReference>
<evidence type="ECO:0000259" key="2">
    <source>
        <dbReference type="Pfam" id="PF00582"/>
    </source>
</evidence>
<dbReference type="Pfam" id="PF00582">
    <property type="entry name" value="Usp"/>
    <property type="match status" value="1"/>
</dbReference>
<organism evidence="3 4">
    <name type="scientific">Pelotomaculum thermopropionicum (strain DSM 13744 / JCM 10971 / SI)</name>
    <dbReference type="NCBI Taxonomy" id="370438"/>
    <lineage>
        <taxon>Bacteria</taxon>
        <taxon>Bacillati</taxon>
        <taxon>Bacillota</taxon>
        <taxon>Clostridia</taxon>
        <taxon>Eubacteriales</taxon>
        <taxon>Desulfotomaculaceae</taxon>
        <taxon>Pelotomaculum</taxon>
    </lineage>
</organism>
<keyword evidence="4" id="KW-1185">Reference proteome</keyword>
<dbReference type="PANTHER" id="PTHR46268:SF6">
    <property type="entry name" value="UNIVERSAL STRESS PROTEIN UP12"/>
    <property type="match status" value="1"/>
</dbReference>
<feature type="domain" description="UspA" evidence="2">
    <location>
        <begin position="5"/>
        <end position="146"/>
    </location>
</feature>
<dbReference type="KEGG" id="pth:PTH_1336"/>
<reference evidence="4" key="1">
    <citation type="journal article" date="2008" name="Genome Res.">
        <title>The genome of Pelotomaculum thermopropionicum reveals niche-associated evolution in anaerobic microbiota.</title>
        <authorList>
            <person name="Kosaka T."/>
            <person name="Kato S."/>
            <person name="Shimoyama T."/>
            <person name="Ishii S."/>
            <person name="Abe T."/>
            <person name="Watanabe K."/>
        </authorList>
    </citation>
    <scope>NUCLEOTIDE SEQUENCE [LARGE SCALE GENOMIC DNA]</scope>
    <source>
        <strain evidence="4">DSM 13744 / JCM 10971 / SI</strain>
    </source>
</reference>
<dbReference type="Proteomes" id="UP000006556">
    <property type="component" value="Chromosome"/>
</dbReference>
<dbReference type="InterPro" id="IPR014729">
    <property type="entry name" value="Rossmann-like_a/b/a_fold"/>
</dbReference>
<dbReference type="PRINTS" id="PR01438">
    <property type="entry name" value="UNVRSLSTRESS"/>
</dbReference>